<sequence>MSPVRLLIGRMPMPVTACSLVTSLIQLLLPASRHSRIFWILRQVALAHLVFCVWRLKKQTIGDFGRAKGRKQILGISSLCYSDSR</sequence>
<reference evidence="2" key="1">
    <citation type="journal article" date="2022" name="Mol. Ecol. Resour.">
        <title>The genomes of chicory, endive, great burdock and yacon provide insights into Asteraceae palaeo-polyploidization history and plant inulin production.</title>
        <authorList>
            <person name="Fan W."/>
            <person name="Wang S."/>
            <person name="Wang H."/>
            <person name="Wang A."/>
            <person name="Jiang F."/>
            <person name="Liu H."/>
            <person name="Zhao H."/>
            <person name="Xu D."/>
            <person name="Zhang Y."/>
        </authorList>
    </citation>
    <scope>NUCLEOTIDE SEQUENCE [LARGE SCALE GENOMIC DNA]</scope>
    <source>
        <strain evidence="2">cv. Niubang</strain>
    </source>
</reference>
<proteinExistence type="predicted"/>
<evidence type="ECO:0000313" key="2">
    <source>
        <dbReference type="Proteomes" id="UP001055879"/>
    </source>
</evidence>
<organism evidence="1 2">
    <name type="scientific">Arctium lappa</name>
    <name type="common">Greater burdock</name>
    <name type="synonym">Lappa major</name>
    <dbReference type="NCBI Taxonomy" id="4217"/>
    <lineage>
        <taxon>Eukaryota</taxon>
        <taxon>Viridiplantae</taxon>
        <taxon>Streptophyta</taxon>
        <taxon>Embryophyta</taxon>
        <taxon>Tracheophyta</taxon>
        <taxon>Spermatophyta</taxon>
        <taxon>Magnoliopsida</taxon>
        <taxon>eudicotyledons</taxon>
        <taxon>Gunneridae</taxon>
        <taxon>Pentapetalae</taxon>
        <taxon>asterids</taxon>
        <taxon>campanulids</taxon>
        <taxon>Asterales</taxon>
        <taxon>Asteraceae</taxon>
        <taxon>Carduoideae</taxon>
        <taxon>Cardueae</taxon>
        <taxon>Arctiinae</taxon>
        <taxon>Arctium</taxon>
    </lineage>
</organism>
<dbReference type="EMBL" id="CM042052">
    <property type="protein sequence ID" value="KAI3719846.1"/>
    <property type="molecule type" value="Genomic_DNA"/>
</dbReference>
<name>A0ACB9BDJ7_ARCLA</name>
<evidence type="ECO:0000313" key="1">
    <source>
        <dbReference type="EMBL" id="KAI3719846.1"/>
    </source>
</evidence>
<keyword evidence="2" id="KW-1185">Reference proteome</keyword>
<dbReference type="Proteomes" id="UP001055879">
    <property type="component" value="Linkage Group LG06"/>
</dbReference>
<comment type="caution">
    <text evidence="1">The sequence shown here is derived from an EMBL/GenBank/DDBJ whole genome shotgun (WGS) entry which is preliminary data.</text>
</comment>
<accession>A0ACB9BDJ7</accession>
<reference evidence="1 2" key="2">
    <citation type="journal article" date="2022" name="Mol. Ecol. Resour.">
        <title>The genomes of chicory, endive, great burdock and yacon provide insights into Asteraceae paleo-polyploidization history and plant inulin production.</title>
        <authorList>
            <person name="Fan W."/>
            <person name="Wang S."/>
            <person name="Wang H."/>
            <person name="Wang A."/>
            <person name="Jiang F."/>
            <person name="Liu H."/>
            <person name="Zhao H."/>
            <person name="Xu D."/>
            <person name="Zhang Y."/>
        </authorList>
    </citation>
    <scope>NUCLEOTIDE SEQUENCE [LARGE SCALE GENOMIC DNA]</scope>
    <source>
        <strain evidence="2">cv. Niubang</strain>
    </source>
</reference>
<gene>
    <name evidence="1" type="ORF">L6452_20751</name>
</gene>
<protein>
    <submittedName>
        <fullName evidence="1">Uncharacterized protein</fullName>
    </submittedName>
</protein>